<accession>A0A2S5KR27</accession>
<organism evidence="3 4">
    <name type="scientific">Proteobacteria bacterium 228</name>
    <dbReference type="NCBI Taxonomy" id="2083153"/>
    <lineage>
        <taxon>Bacteria</taxon>
        <taxon>Pseudomonadati</taxon>
        <taxon>Pseudomonadota</taxon>
    </lineage>
</organism>
<dbReference type="PROSITE" id="PS00061">
    <property type="entry name" value="ADH_SHORT"/>
    <property type="match status" value="1"/>
</dbReference>
<evidence type="ECO:0000313" key="3">
    <source>
        <dbReference type="EMBL" id="PPC76716.1"/>
    </source>
</evidence>
<proteinExistence type="inferred from homology"/>
<dbReference type="InterPro" id="IPR036291">
    <property type="entry name" value="NAD(P)-bd_dom_sf"/>
</dbReference>
<dbReference type="CDD" id="cd05233">
    <property type="entry name" value="SDR_c"/>
    <property type="match status" value="1"/>
</dbReference>
<dbReference type="InterPro" id="IPR020904">
    <property type="entry name" value="Sc_DH/Rdtase_CS"/>
</dbReference>
<evidence type="ECO:0000256" key="2">
    <source>
        <dbReference type="ARBA" id="ARBA00023002"/>
    </source>
</evidence>
<reference evidence="3 4" key="1">
    <citation type="submission" date="2018-02" db="EMBL/GenBank/DDBJ databases">
        <title>novel marine gammaproteobacteria from coastal saline agro ecosystem.</title>
        <authorList>
            <person name="Krishnan R."/>
            <person name="Ramesh Kumar N."/>
        </authorList>
    </citation>
    <scope>NUCLEOTIDE SEQUENCE [LARGE SCALE GENOMIC DNA]</scope>
    <source>
        <strain evidence="3 4">228</strain>
    </source>
</reference>
<dbReference type="PRINTS" id="PR00080">
    <property type="entry name" value="SDRFAMILY"/>
</dbReference>
<name>A0A2S5KR27_9PROT</name>
<dbReference type="OrthoDB" id="5298949at2"/>
<comment type="similarity">
    <text evidence="1">Belongs to the short-chain dehydrogenases/reductases (SDR) family.</text>
</comment>
<dbReference type="PRINTS" id="PR00081">
    <property type="entry name" value="GDHRDH"/>
</dbReference>
<protein>
    <submittedName>
        <fullName evidence="3">Oxidoreductase</fullName>
    </submittedName>
</protein>
<dbReference type="Proteomes" id="UP000238196">
    <property type="component" value="Unassembled WGS sequence"/>
</dbReference>
<sequence>MQSTSCSTHIPSRFSGKTVLITGGGSGMGKAAALRLGREGAQVVVAGRRTAELEQVVSAITAEGGRTLAIATDVSDEAQVSAMIERTVQHFGQLDLAWNNAGTLGAFAPVEAFSLADFDQIIATNLRGVFCCLKYQIDAMRKQGIAGAIVNTSSWTAQGAMPGIAAYAASKSALDGLMRTVAVEAGAHQIRVNNVCPGIIATPMAEGVLSSEASQRPFIRHTPLARIGTPEEVADAVLWLLSEDARFVTGQCLTVDGGYTLGGLRPWLNPIISQHG</sequence>
<dbReference type="Pfam" id="PF13561">
    <property type="entry name" value="adh_short_C2"/>
    <property type="match status" value="1"/>
</dbReference>
<dbReference type="InterPro" id="IPR002347">
    <property type="entry name" value="SDR_fam"/>
</dbReference>
<dbReference type="EMBL" id="PRLP01000043">
    <property type="protein sequence ID" value="PPC76716.1"/>
    <property type="molecule type" value="Genomic_DNA"/>
</dbReference>
<gene>
    <name evidence="3" type="ORF">C4K68_14030</name>
</gene>
<evidence type="ECO:0000256" key="1">
    <source>
        <dbReference type="ARBA" id="ARBA00006484"/>
    </source>
</evidence>
<dbReference type="AlphaFoldDB" id="A0A2S5KR27"/>
<dbReference type="SUPFAM" id="SSF51735">
    <property type="entry name" value="NAD(P)-binding Rossmann-fold domains"/>
    <property type="match status" value="1"/>
</dbReference>
<dbReference type="FunFam" id="3.40.50.720:FF:000084">
    <property type="entry name" value="Short-chain dehydrogenase reductase"/>
    <property type="match status" value="1"/>
</dbReference>
<evidence type="ECO:0000313" key="4">
    <source>
        <dbReference type="Proteomes" id="UP000238196"/>
    </source>
</evidence>
<comment type="caution">
    <text evidence="3">The sequence shown here is derived from an EMBL/GenBank/DDBJ whole genome shotgun (WGS) entry which is preliminary data.</text>
</comment>
<dbReference type="PANTHER" id="PTHR24321">
    <property type="entry name" value="DEHYDROGENASES, SHORT CHAIN"/>
    <property type="match status" value="1"/>
</dbReference>
<dbReference type="NCBIfam" id="NF005559">
    <property type="entry name" value="PRK07231.1"/>
    <property type="match status" value="1"/>
</dbReference>
<keyword evidence="2" id="KW-0560">Oxidoreductase</keyword>
<dbReference type="GO" id="GO:0016491">
    <property type="term" value="F:oxidoreductase activity"/>
    <property type="evidence" value="ECO:0007669"/>
    <property type="project" value="UniProtKB-KW"/>
</dbReference>
<dbReference type="Gene3D" id="3.40.50.720">
    <property type="entry name" value="NAD(P)-binding Rossmann-like Domain"/>
    <property type="match status" value="1"/>
</dbReference>
<dbReference type="PANTHER" id="PTHR24321:SF11">
    <property type="entry name" value="BLR0893 PROTEIN"/>
    <property type="match status" value="1"/>
</dbReference>